<dbReference type="Proteomes" id="UP000199452">
    <property type="component" value="Unassembled WGS sequence"/>
</dbReference>
<keyword evidence="3" id="KW-1185">Reference proteome</keyword>
<feature type="chain" id="PRO_5011545696" description="T9SS C-terminal target domain-containing protein" evidence="1">
    <location>
        <begin position="23"/>
        <end position="493"/>
    </location>
</feature>
<feature type="signal peptide" evidence="1">
    <location>
        <begin position="1"/>
        <end position="22"/>
    </location>
</feature>
<dbReference type="PROSITE" id="PS51257">
    <property type="entry name" value="PROKAR_LIPOPROTEIN"/>
    <property type="match status" value="1"/>
</dbReference>
<dbReference type="PANTHER" id="PTHR41339:SF1">
    <property type="entry name" value="SECRETED PROTEIN"/>
    <property type="match status" value="1"/>
</dbReference>
<gene>
    <name evidence="2" type="ORF">SAMN05216323_104224</name>
</gene>
<evidence type="ECO:0000313" key="2">
    <source>
        <dbReference type="EMBL" id="SDC65970.1"/>
    </source>
</evidence>
<evidence type="ECO:0008006" key="4">
    <source>
        <dbReference type="Google" id="ProtNLM"/>
    </source>
</evidence>
<keyword evidence="1" id="KW-0732">Signal</keyword>
<dbReference type="RefSeq" id="WP_092439074.1">
    <property type="nucleotide sequence ID" value="NZ_FMYP01000042.1"/>
</dbReference>
<dbReference type="OrthoDB" id="1521716at2"/>
<organism evidence="2 3">
    <name type="scientific">Williamwhitmania taraxaci</name>
    <dbReference type="NCBI Taxonomy" id="1640674"/>
    <lineage>
        <taxon>Bacteria</taxon>
        <taxon>Pseudomonadati</taxon>
        <taxon>Bacteroidota</taxon>
        <taxon>Bacteroidia</taxon>
        <taxon>Bacteroidales</taxon>
        <taxon>Williamwhitmaniaceae</taxon>
        <taxon>Williamwhitmania</taxon>
    </lineage>
</organism>
<name>A0A1G6NDQ4_9BACT</name>
<accession>A0A1G6NDQ4</accession>
<dbReference type="EMBL" id="FMYP01000042">
    <property type="protein sequence ID" value="SDC65970.1"/>
    <property type="molecule type" value="Genomic_DNA"/>
</dbReference>
<reference evidence="2 3" key="1">
    <citation type="submission" date="2016-09" db="EMBL/GenBank/DDBJ databases">
        <authorList>
            <person name="Capua I."/>
            <person name="De Benedictis P."/>
            <person name="Joannis T."/>
            <person name="Lombin L.H."/>
            <person name="Cattoli G."/>
        </authorList>
    </citation>
    <scope>NUCLEOTIDE SEQUENCE [LARGE SCALE GENOMIC DNA]</scope>
    <source>
        <strain evidence="2 3">A7P-90m</strain>
    </source>
</reference>
<sequence length="493" mass="52512">MKTRTNLFLGVMMLVAIFTSCSKEDDTTPVGPVIPTDAVAWTGTSIGDGSDAFEIKGKYTIKKGVYSLKGWVYIVSGSELYIEPGTIIKGDKATKATIIVEPGGKLFAEGTQALPIIMTSAQAPGSRKPGDWGGLVICGKAKNNAGIMTIEGGLRTQHGGSDDTDNSGVIRYVRIEFAGYPFATDQEINGLTMGSVGNGTKVDHVQVSYSNDDSYEWFGGSVSCKYLIAFRGWDDDFDTDNGFSGKMQFLLGVRDPKIADQSVSNGFESDNNASGTATEPYTSAAFSNVTLIGPKGKDAQFANTASYVDGGGMNPNNGSRLGLFHSAIQIRRNSHLNIFNSVAVGYPVGLIVENDKGSATQTAATNGVLAVQNVVFGGMTILGSDKNKTWLDQFSSNATTLDATKVSFSNTYFLRDNGGNSNLPSIADLKLSEINYGPMAGSPLVGKSNLFTPALLNNATFDKVDFIGAFRSDSDTDNWTKGWTNFDPQNTVY</sequence>
<evidence type="ECO:0000256" key="1">
    <source>
        <dbReference type="SAM" id="SignalP"/>
    </source>
</evidence>
<evidence type="ECO:0000313" key="3">
    <source>
        <dbReference type="Proteomes" id="UP000199452"/>
    </source>
</evidence>
<dbReference type="AlphaFoldDB" id="A0A1G6NDQ4"/>
<protein>
    <recommendedName>
        <fullName evidence="4">T9SS C-terminal target domain-containing protein</fullName>
    </recommendedName>
</protein>
<proteinExistence type="predicted"/>
<dbReference type="PANTHER" id="PTHR41339">
    <property type="entry name" value="LIPL48"/>
    <property type="match status" value="1"/>
</dbReference>
<dbReference type="STRING" id="1640674.SAMN05216323_104224"/>